<proteinExistence type="predicted"/>
<dbReference type="AlphaFoldDB" id="A0A7Y4H924"/>
<comment type="caution">
    <text evidence="8">The sequence shown here is derived from an EMBL/GenBank/DDBJ whole genome shotgun (WGS) entry which is preliminary data.</text>
</comment>
<evidence type="ECO:0000256" key="3">
    <source>
        <dbReference type="ARBA" id="ARBA00022989"/>
    </source>
</evidence>
<evidence type="ECO:0000256" key="4">
    <source>
        <dbReference type="ARBA" id="ARBA00023136"/>
    </source>
</evidence>
<accession>A0A7Y4H924</accession>
<dbReference type="EMBL" id="JAAVLW010000008">
    <property type="protein sequence ID" value="NOJ49579.1"/>
    <property type="molecule type" value="Genomic_DNA"/>
</dbReference>
<evidence type="ECO:0000256" key="2">
    <source>
        <dbReference type="ARBA" id="ARBA00022692"/>
    </source>
</evidence>
<feature type="compositionally biased region" description="Low complexity" evidence="5">
    <location>
        <begin position="518"/>
        <end position="527"/>
    </location>
</feature>
<evidence type="ECO:0000256" key="1">
    <source>
        <dbReference type="ARBA" id="ARBA00004370"/>
    </source>
</evidence>
<dbReference type="InterPro" id="IPR016982">
    <property type="entry name" value="Mms48"/>
</dbReference>
<reference evidence="8 9" key="1">
    <citation type="submission" date="2020-03" db="EMBL/GenBank/DDBJ databases">
        <title>Bradyrhizobium diversity isolated from nodules of Muelleranthus trifoliolatus.</title>
        <authorList>
            <person name="Klepa M."/>
            <person name="Helene L."/>
            <person name="Hungria M."/>
        </authorList>
    </citation>
    <scope>NUCLEOTIDE SEQUENCE [LARGE SCALE GENOMIC DNA]</scope>
    <source>
        <strain evidence="8 9">WSM 1744</strain>
    </source>
</reference>
<evidence type="ECO:0000313" key="9">
    <source>
        <dbReference type="Proteomes" id="UP000528734"/>
    </source>
</evidence>
<organism evidence="8 9">
    <name type="scientific">Bradyrhizobium archetypum</name>
    <dbReference type="NCBI Taxonomy" id="2721160"/>
    <lineage>
        <taxon>Bacteria</taxon>
        <taxon>Pseudomonadati</taxon>
        <taxon>Pseudomonadota</taxon>
        <taxon>Alphaproteobacteria</taxon>
        <taxon>Hyphomicrobiales</taxon>
        <taxon>Nitrobacteraceae</taxon>
        <taxon>Bradyrhizobium</taxon>
    </lineage>
</organism>
<dbReference type="InterPro" id="IPR010817">
    <property type="entry name" value="HemY_N"/>
</dbReference>
<dbReference type="PIRSF" id="PIRSF031802">
    <property type="entry name" value="UCP031802"/>
    <property type="match status" value="1"/>
</dbReference>
<dbReference type="RefSeq" id="WP_171712657.1">
    <property type="nucleotide sequence ID" value="NZ_JAAVLW010000008.1"/>
</dbReference>
<keyword evidence="9" id="KW-1185">Reference proteome</keyword>
<feature type="region of interest" description="Disordered" evidence="5">
    <location>
        <begin position="460"/>
        <end position="591"/>
    </location>
</feature>
<evidence type="ECO:0000256" key="6">
    <source>
        <dbReference type="SAM" id="Phobius"/>
    </source>
</evidence>
<dbReference type="GO" id="GO:0016020">
    <property type="term" value="C:membrane"/>
    <property type="evidence" value="ECO:0007669"/>
    <property type="project" value="UniProtKB-SubCell"/>
</dbReference>
<dbReference type="SUPFAM" id="SSF48452">
    <property type="entry name" value="TPR-like"/>
    <property type="match status" value="1"/>
</dbReference>
<keyword evidence="3 6" id="KW-1133">Transmembrane helix</keyword>
<protein>
    <recommendedName>
        <fullName evidence="7">HemY N-terminal domain-containing protein</fullName>
    </recommendedName>
</protein>
<keyword evidence="4 6" id="KW-0472">Membrane</keyword>
<dbReference type="InterPro" id="IPR011990">
    <property type="entry name" value="TPR-like_helical_dom_sf"/>
</dbReference>
<comment type="subcellular location">
    <subcellularLocation>
        <location evidence="1">Membrane</location>
    </subcellularLocation>
</comment>
<sequence length="591" mass="63356">MIRIILFLLLIALGAAGAAWIAEQTGDVVLSWGGYRVQTALPVFVLALGIVIVAAMMLWAILRGLWRTPERIRRNRRERRQARGRHAITQGLLAIGHGDSTAARMHAEAARKHAAHDPLALLLHAQSAQLDGDREAAQRAFRAMAEREDTRLLGLRGLFIEAQRADDPVAAVMVAEEALRLSPSSSWASHAVLGFCCAKGDWAGALKILDNNQSAGLIDKATYRRQRGVLLTARALELEKVDRDLSRESVMEAVKLAPTLVPAAVLASKFESEAHQVRRAMRLVETAWLAQPHPDLADAYAHVKLGDSARQRLVRVETLAAKTPGHIEGALAIARAAIDASEFAKARDALAPFIAQPTQRVALLMAELERTEHGDSGRARAWTLRAVRALHDPAWTADGYVSDRWRPVSPVSGRLDAFQWQTPVAALPSDKAPAIESSPFEEAMLATPRRAVVIAPPEPVDEQATEPAAAANPEPPAAQDNTPPPAATSAPAAAEPASPEPSRSDPAPAVAPAPPKPAEAAPSQPAPLFRSRRDIPKAVPAPIPAVIPLVRAPDDPGIDEDGPPDEFAEQIGPPKAQAGGWRGFLSRWGSS</sequence>
<feature type="compositionally biased region" description="Acidic residues" evidence="5">
    <location>
        <begin position="556"/>
        <end position="568"/>
    </location>
</feature>
<evidence type="ECO:0000256" key="5">
    <source>
        <dbReference type="SAM" id="MobiDB-lite"/>
    </source>
</evidence>
<evidence type="ECO:0000259" key="7">
    <source>
        <dbReference type="Pfam" id="PF07219"/>
    </source>
</evidence>
<dbReference type="Gene3D" id="1.25.40.10">
    <property type="entry name" value="Tetratricopeptide repeat domain"/>
    <property type="match status" value="1"/>
</dbReference>
<feature type="compositionally biased region" description="Low complexity" evidence="5">
    <location>
        <begin position="487"/>
        <end position="508"/>
    </location>
</feature>
<dbReference type="Pfam" id="PF07219">
    <property type="entry name" value="HemY_N"/>
    <property type="match status" value="1"/>
</dbReference>
<dbReference type="Proteomes" id="UP000528734">
    <property type="component" value="Unassembled WGS sequence"/>
</dbReference>
<name>A0A7Y4H924_9BRAD</name>
<feature type="domain" description="HemY N-terminal" evidence="7">
    <location>
        <begin position="26"/>
        <end position="132"/>
    </location>
</feature>
<feature type="transmembrane region" description="Helical" evidence="6">
    <location>
        <begin position="42"/>
        <end position="66"/>
    </location>
</feature>
<keyword evidence="2 6" id="KW-0812">Transmembrane</keyword>
<gene>
    <name evidence="8" type="ORF">HCN50_25595</name>
</gene>
<evidence type="ECO:0000313" key="8">
    <source>
        <dbReference type="EMBL" id="NOJ49579.1"/>
    </source>
</evidence>